<protein>
    <recommendedName>
        <fullName evidence="3">Ribbon-helix-helix domain-containing protein</fullName>
    </recommendedName>
</protein>
<accession>A0ABX4GTD8</accession>
<dbReference type="RefSeq" id="WP_095220812.1">
    <property type="nucleotide sequence ID" value="NZ_NPBJ01000044.1"/>
</dbReference>
<name>A0ABX4GTD8_9BACI</name>
<sequence>MSKRQVEFSEATQKKLDTMAEETGITRIALIKMAVESLVANYEVKGGFIFADLLNPDHRFKK</sequence>
<gene>
    <name evidence="1" type="ORF">CHH48_18940</name>
</gene>
<dbReference type="Gene3D" id="1.10.1220.10">
    <property type="entry name" value="Met repressor-like"/>
    <property type="match status" value="1"/>
</dbReference>
<comment type="caution">
    <text evidence="1">The sequence shown here is derived from an EMBL/GenBank/DDBJ whole genome shotgun (WGS) entry which is preliminary data.</text>
</comment>
<evidence type="ECO:0008006" key="3">
    <source>
        <dbReference type="Google" id="ProtNLM"/>
    </source>
</evidence>
<evidence type="ECO:0000313" key="2">
    <source>
        <dbReference type="Proteomes" id="UP000216852"/>
    </source>
</evidence>
<evidence type="ECO:0000313" key="1">
    <source>
        <dbReference type="EMBL" id="PAD98123.1"/>
    </source>
</evidence>
<dbReference type="InterPro" id="IPR013321">
    <property type="entry name" value="Arc_rbn_hlx_hlx"/>
</dbReference>
<keyword evidence="2" id="KW-1185">Reference proteome</keyword>
<dbReference type="EMBL" id="NPBJ01000044">
    <property type="protein sequence ID" value="PAD98123.1"/>
    <property type="molecule type" value="Genomic_DNA"/>
</dbReference>
<proteinExistence type="predicted"/>
<organism evidence="1 2">
    <name type="scientific">Terribacillus saccharophilus</name>
    <dbReference type="NCBI Taxonomy" id="361277"/>
    <lineage>
        <taxon>Bacteria</taxon>
        <taxon>Bacillati</taxon>
        <taxon>Bacillota</taxon>
        <taxon>Bacilli</taxon>
        <taxon>Bacillales</taxon>
        <taxon>Bacillaceae</taxon>
        <taxon>Terribacillus</taxon>
    </lineage>
</organism>
<dbReference type="Proteomes" id="UP000216852">
    <property type="component" value="Unassembled WGS sequence"/>
</dbReference>
<reference evidence="1 2" key="1">
    <citation type="submission" date="2017-07" db="EMBL/GenBank/DDBJ databases">
        <title>Isolation and whole genome analysis of endospore-forming bacteria from heroin.</title>
        <authorList>
            <person name="Kalinowski J."/>
            <person name="Ahrens B."/>
            <person name="Al-Dilaimi A."/>
            <person name="Winkler A."/>
            <person name="Wibberg D."/>
            <person name="Schleenbecker U."/>
            <person name="Ruckert C."/>
            <person name="Wolfel R."/>
            <person name="Grass G."/>
        </authorList>
    </citation>
    <scope>NUCLEOTIDE SEQUENCE [LARGE SCALE GENOMIC DNA]</scope>
    <source>
        <strain evidence="1 2">7517-1</strain>
    </source>
</reference>